<keyword evidence="2" id="KW-0418">Kinase</keyword>
<dbReference type="InterPro" id="IPR005561">
    <property type="entry name" value="ANTAR"/>
</dbReference>
<reference evidence="6 7" key="1">
    <citation type="submission" date="2018-07" db="EMBL/GenBank/DDBJ databases">
        <title>Genome sequence of Rhodococcus rhodnii ATCC 35071 from Rhodnius prolixus.</title>
        <authorList>
            <person name="Patel V."/>
            <person name="Vogel K.J."/>
        </authorList>
    </citation>
    <scope>NUCLEOTIDE SEQUENCE [LARGE SCALE GENOMIC DNA]</scope>
    <source>
        <strain evidence="6 7">ATCC 35071</strain>
    </source>
</reference>
<dbReference type="InterPro" id="IPR011006">
    <property type="entry name" value="CheY-like_superfamily"/>
</dbReference>
<dbReference type="Gene3D" id="1.10.10.10">
    <property type="entry name" value="Winged helix-like DNA-binding domain superfamily/Winged helix DNA-binding domain"/>
    <property type="match status" value="1"/>
</dbReference>
<dbReference type="Pfam" id="PF03861">
    <property type="entry name" value="ANTAR"/>
    <property type="match status" value="1"/>
</dbReference>
<evidence type="ECO:0000259" key="5">
    <source>
        <dbReference type="PROSITE" id="PS50921"/>
    </source>
</evidence>
<evidence type="ECO:0000313" key="6">
    <source>
        <dbReference type="EMBL" id="TXG89871.1"/>
    </source>
</evidence>
<keyword evidence="3" id="KW-0805">Transcription regulation</keyword>
<evidence type="ECO:0000256" key="4">
    <source>
        <dbReference type="ARBA" id="ARBA00023163"/>
    </source>
</evidence>
<feature type="domain" description="ANTAR" evidence="5">
    <location>
        <begin position="179"/>
        <end position="240"/>
    </location>
</feature>
<dbReference type="PIRSF" id="PIRSF036625">
    <property type="entry name" value="GAF_ANTAR"/>
    <property type="match status" value="1"/>
</dbReference>
<dbReference type="EMBL" id="QRCM01000001">
    <property type="protein sequence ID" value="TXG89871.1"/>
    <property type="molecule type" value="Genomic_DNA"/>
</dbReference>
<evidence type="ECO:0000313" key="7">
    <source>
        <dbReference type="Proteomes" id="UP000471120"/>
    </source>
</evidence>
<name>A0A6P2CDT7_9NOCA</name>
<dbReference type="InterPro" id="IPR003018">
    <property type="entry name" value="GAF"/>
</dbReference>
<dbReference type="GO" id="GO:0003723">
    <property type="term" value="F:RNA binding"/>
    <property type="evidence" value="ECO:0007669"/>
    <property type="project" value="InterPro"/>
</dbReference>
<protein>
    <submittedName>
        <fullName evidence="6">ANTAR domain-containing protein</fullName>
    </submittedName>
</protein>
<dbReference type="SUPFAM" id="SSF55781">
    <property type="entry name" value="GAF domain-like"/>
    <property type="match status" value="1"/>
</dbReference>
<dbReference type="InterPro" id="IPR036388">
    <property type="entry name" value="WH-like_DNA-bd_sf"/>
</dbReference>
<dbReference type="Proteomes" id="UP000471120">
    <property type="component" value="Unassembled WGS sequence"/>
</dbReference>
<organism evidence="6 7">
    <name type="scientific">Rhodococcus rhodnii</name>
    <dbReference type="NCBI Taxonomy" id="38312"/>
    <lineage>
        <taxon>Bacteria</taxon>
        <taxon>Bacillati</taxon>
        <taxon>Actinomycetota</taxon>
        <taxon>Actinomycetes</taxon>
        <taxon>Mycobacteriales</taxon>
        <taxon>Nocardiaceae</taxon>
        <taxon>Rhodococcus</taxon>
    </lineage>
</organism>
<evidence type="ECO:0000256" key="2">
    <source>
        <dbReference type="ARBA" id="ARBA00022777"/>
    </source>
</evidence>
<dbReference type="InterPro" id="IPR029016">
    <property type="entry name" value="GAF-like_dom_sf"/>
</dbReference>
<accession>A0A6P2CDT7</accession>
<gene>
    <name evidence="6" type="ORF">DW322_06155</name>
</gene>
<keyword evidence="1" id="KW-0808">Transferase</keyword>
<dbReference type="AlphaFoldDB" id="A0A6P2CDT7"/>
<keyword evidence="4" id="KW-0804">Transcription</keyword>
<dbReference type="SMART" id="SM01012">
    <property type="entry name" value="ANTAR"/>
    <property type="match status" value="1"/>
</dbReference>
<sequence>MFDRDSTGPDALARVDAVGAALEGISRSLQNRPQVYKLMNDLCGQVVDTFPDAELAGITLLERPDRAETTAYTDAAVVEIDRHQYATGEGPTLDAPGLGRVVRASWSGAVRMWPAFTARATSPPVHSFLSAPLRIAAAGMVGSLNLYSLGDHGFSDLDAALLRVYTSSAENVLTVAHNAADAHAEIDGLRRAMQTRATIEQAKGILMALRSISADAAFEFLVEASQRENVKLATLAQRIVETMAEPVTE</sequence>
<dbReference type="RefSeq" id="WP_010839968.1">
    <property type="nucleotide sequence ID" value="NZ_QRCM01000001.1"/>
</dbReference>
<dbReference type="GO" id="GO:0016301">
    <property type="term" value="F:kinase activity"/>
    <property type="evidence" value="ECO:0007669"/>
    <property type="project" value="UniProtKB-KW"/>
</dbReference>
<evidence type="ECO:0000256" key="1">
    <source>
        <dbReference type="ARBA" id="ARBA00022679"/>
    </source>
</evidence>
<proteinExistence type="predicted"/>
<evidence type="ECO:0000256" key="3">
    <source>
        <dbReference type="ARBA" id="ARBA00023015"/>
    </source>
</evidence>
<dbReference type="SUPFAM" id="SSF52172">
    <property type="entry name" value="CheY-like"/>
    <property type="match status" value="1"/>
</dbReference>
<dbReference type="InterPro" id="IPR012074">
    <property type="entry name" value="GAF_ANTAR"/>
</dbReference>
<dbReference type="Gene3D" id="3.30.450.40">
    <property type="match status" value="1"/>
</dbReference>
<dbReference type="Pfam" id="PF13185">
    <property type="entry name" value="GAF_2"/>
    <property type="match status" value="1"/>
</dbReference>
<dbReference type="PROSITE" id="PS50921">
    <property type="entry name" value="ANTAR"/>
    <property type="match status" value="1"/>
</dbReference>
<comment type="caution">
    <text evidence="6">The sequence shown here is derived from an EMBL/GenBank/DDBJ whole genome shotgun (WGS) entry which is preliminary data.</text>
</comment>